<evidence type="ECO:0000256" key="7">
    <source>
        <dbReference type="ARBA" id="ARBA00022833"/>
    </source>
</evidence>
<organism evidence="19 20">
    <name type="scientific">Nematostella vectensis</name>
    <name type="common">Starlet sea anemone</name>
    <dbReference type="NCBI Taxonomy" id="45351"/>
    <lineage>
        <taxon>Eukaryota</taxon>
        <taxon>Metazoa</taxon>
        <taxon>Cnidaria</taxon>
        <taxon>Anthozoa</taxon>
        <taxon>Hexacorallia</taxon>
        <taxon>Actiniaria</taxon>
        <taxon>Edwardsiidae</taxon>
        <taxon>Nematostella</taxon>
    </lineage>
</organism>
<evidence type="ECO:0000256" key="6">
    <source>
        <dbReference type="ARBA" id="ARBA00022729"/>
    </source>
</evidence>
<comment type="catalytic activity">
    <reaction evidence="13">
        <text>a [peptide]-C-terminal glycine + 2 L-ascorbate + O2 = a [peptide]-C-terminal (2S)-2-hydroxyglycine + 2 monodehydro-L-ascorbate radical + H2O</text>
        <dbReference type="Rhea" id="RHEA:21452"/>
        <dbReference type="Rhea" id="RHEA-COMP:13486"/>
        <dbReference type="Rhea" id="RHEA-COMP:15321"/>
        <dbReference type="ChEBI" id="CHEBI:15377"/>
        <dbReference type="ChEBI" id="CHEBI:15379"/>
        <dbReference type="ChEBI" id="CHEBI:38290"/>
        <dbReference type="ChEBI" id="CHEBI:59513"/>
        <dbReference type="ChEBI" id="CHEBI:137000"/>
        <dbReference type="ChEBI" id="CHEBI:142768"/>
        <dbReference type="EC" id="1.14.17.3"/>
    </reaction>
</comment>
<feature type="binding site" evidence="14">
    <location>
        <position position="183"/>
    </location>
    <ligand>
        <name>Cu(2+)</name>
        <dbReference type="ChEBI" id="CHEBI:29036"/>
        <label>1</label>
        <note>catalytic</note>
    </ligand>
</feature>
<dbReference type="InterPro" id="IPR000720">
    <property type="entry name" value="PHM/PAL"/>
</dbReference>
<gene>
    <name evidence="19" type="ORF">NEMVEDRAFT_v1g230646</name>
</gene>
<feature type="binding site" evidence="14">
    <location>
        <position position="40"/>
    </location>
    <ligand>
        <name>Cu(2+)</name>
        <dbReference type="ChEBI" id="CHEBI:29036"/>
        <label>1</label>
        <note>catalytic</note>
    </ligand>
</feature>
<dbReference type="KEGG" id="nve:5505754"/>
<feature type="region of interest" description="Disordered" evidence="16">
    <location>
        <begin position="289"/>
        <end position="317"/>
    </location>
</feature>
<feature type="domain" description="Copper type II ascorbate-dependent monooxygenase N-terminal" evidence="17">
    <location>
        <begin position="2"/>
        <end position="115"/>
    </location>
</feature>
<keyword evidence="5 14" id="KW-0479">Metal-binding</keyword>
<dbReference type="AlphaFoldDB" id="A7SPI1"/>
<evidence type="ECO:0000256" key="14">
    <source>
        <dbReference type="PIRSR" id="PIRSR600720-2"/>
    </source>
</evidence>
<evidence type="ECO:0000313" key="20">
    <source>
        <dbReference type="Proteomes" id="UP000001593"/>
    </source>
</evidence>
<dbReference type="GO" id="GO:0016020">
    <property type="term" value="C:membrane"/>
    <property type="evidence" value="ECO:0007669"/>
    <property type="project" value="InterPro"/>
</dbReference>
<dbReference type="eggNOG" id="KOG3567">
    <property type="taxonomic scope" value="Eukaryota"/>
</dbReference>
<comment type="similarity">
    <text evidence="2">Belongs to the copper type II ascorbate-dependent monooxygenase family.</text>
</comment>
<feature type="disulfide bond" evidence="15">
    <location>
        <begin position="14"/>
        <end position="58"/>
    </location>
</feature>
<evidence type="ECO:0000256" key="11">
    <source>
        <dbReference type="ARBA" id="ARBA00023157"/>
    </source>
</evidence>
<dbReference type="Pfam" id="PF03712">
    <property type="entry name" value="Cu2_monoox_C"/>
    <property type="match status" value="1"/>
</dbReference>
<evidence type="ECO:0000256" key="4">
    <source>
        <dbReference type="ARBA" id="ARBA00022525"/>
    </source>
</evidence>
<feature type="domain" description="Copper type II ascorbate-dependent monooxygenase C-terminal" evidence="18">
    <location>
        <begin position="141"/>
        <end position="271"/>
    </location>
</feature>
<evidence type="ECO:0000256" key="16">
    <source>
        <dbReference type="SAM" id="MobiDB-lite"/>
    </source>
</evidence>
<evidence type="ECO:0000259" key="18">
    <source>
        <dbReference type="Pfam" id="PF03712"/>
    </source>
</evidence>
<feature type="disulfide bond" evidence="15">
    <location>
        <begin position="239"/>
        <end position="261"/>
    </location>
</feature>
<evidence type="ECO:0000313" key="19">
    <source>
        <dbReference type="EMBL" id="EDO34395.1"/>
    </source>
</evidence>
<name>A7SPI1_NEMVE</name>
<protein>
    <recommendedName>
        <fullName evidence="3">peptidylglycine monooxygenase</fullName>
        <ecNumber evidence="3">1.14.17.3</ecNumber>
    </recommendedName>
</protein>
<evidence type="ECO:0000256" key="12">
    <source>
        <dbReference type="ARBA" id="ARBA00023180"/>
    </source>
</evidence>
<accession>A7SPI1</accession>
<dbReference type="GO" id="GO:0006518">
    <property type="term" value="P:peptide metabolic process"/>
    <property type="evidence" value="ECO:0007669"/>
    <property type="project" value="InterPro"/>
</dbReference>
<dbReference type="HOGENOM" id="CLU_051564_0_0_1"/>
<keyword evidence="4" id="KW-0964">Secreted</keyword>
<dbReference type="GO" id="GO:0005507">
    <property type="term" value="F:copper ion binding"/>
    <property type="evidence" value="ECO:0007669"/>
    <property type="project" value="InterPro"/>
</dbReference>
<keyword evidence="9 14" id="KW-0186">Copper</keyword>
<dbReference type="PhylomeDB" id="A7SPI1"/>
<dbReference type="InterPro" id="IPR014784">
    <property type="entry name" value="Cu2_ascorb_mOase-like_C"/>
</dbReference>
<keyword evidence="12" id="KW-0325">Glycoprotein</keyword>
<keyword evidence="7" id="KW-0862">Zinc</keyword>
<dbReference type="Gene3D" id="2.60.120.230">
    <property type="match status" value="1"/>
</dbReference>
<evidence type="ECO:0000256" key="3">
    <source>
        <dbReference type="ARBA" id="ARBA00012689"/>
    </source>
</evidence>
<feature type="binding site" evidence="14">
    <location>
        <position position="39"/>
    </location>
    <ligand>
        <name>Cu(2+)</name>
        <dbReference type="ChEBI" id="CHEBI:29036"/>
        <label>1</label>
        <note>catalytic</note>
    </ligand>
</feature>
<dbReference type="Gene3D" id="2.60.120.310">
    <property type="entry name" value="Copper type II, ascorbate-dependent monooxygenase, N-terminal domain"/>
    <property type="match status" value="1"/>
</dbReference>
<evidence type="ECO:0000259" key="17">
    <source>
        <dbReference type="Pfam" id="PF01082"/>
    </source>
</evidence>
<feature type="binding site" evidence="14">
    <location>
        <position position="181"/>
    </location>
    <ligand>
        <name>Cu(2+)</name>
        <dbReference type="ChEBI" id="CHEBI:29036"/>
        <label>1</label>
        <note>catalytic</note>
    </ligand>
</feature>
<dbReference type="PROSITE" id="PS00084">
    <property type="entry name" value="CU2_MONOOXYGENASE_1"/>
    <property type="match status" value="1"/>
</dbReference>
<dbReference type="PANTHER" id="PTHR10680">
    <property type="entry name" value="PEPTIDYL-GLYCINE ALPHA-AMIDATING MONOOXYGENASE"/>
    <property type="match status" value="1"/>
</dbReference>
<dbReference type="FunFam" id="2.60.120.230:FF:000002">
    <property type="entry name" value="Peptidyl-glycine alpha-amidating monooxygenase B"/>
    <property type="match status" value="1"/>
</dbReference>
<evidence type="ECO:0000256" key="2">
    <source>
        <dbReference type="ARBA" id="ARBA00010676"/>
    </source>
</evidence>
<dbReference type="SUPFAM" id="SSF49742">
    <property type="entry name" value="PHM/PNGase F"/>
    <property type="match status" value="2"/>
</dbReference>
<keyword evidence="10" id="KW-0503">Monooxygenase</keyword>
<proteinExistence type="inferred from homology"/>
<evidence type="ECO:0000256" key="1">
    <source>
        <dbReference type="ARBA" id="ARBA00004613"/>
    </source>
</evidence>
<feature type="binding site" evidence="14">
    <location>
        <position position="109"/>
    </location>
    <ligand>
        <name>Cu(2+)</name>
        <dbReference type="ChEBI" id="CHEBI:29036"/>
        <label>1</label>
        <note>catalytic</note>
    </ligand>
</feature>
<keyword evidence="20" id="KW-1185">Reference proteome</keyword>
<dbReference type="PANTHER" id="PTHR10680:SF14">
    <property type="entry name" value="PEPTIDYL-GLYCINE ALPHA-AMIDATING MONOOXYGENASE"/>
    <property type="match status" value="1"/>
</dbReference>
<dbReference type="InParanoid" id="A7SPI1"/>
<dbReference type="EC" id="1.14.17.3" evidence="3"/>
<evidence type="ECO:0000256" key="13">
    <source>
        <dbReference type="ARBA" id="ARBA00048431"/>
    </source>
</evidence>
<evidence type="ECO:0000256" key="9">
    <source>
        <dbReference type="ARBA" id="ARBA00023008"/>
    </source>
</evidence>
<dbReference type="PRINTS" id="PR00790">
    <property type="entry name" value="PAMONOXGNASE"/>
</dbReference>
<sequence length="317" mass="35331">MPNVHPVKHDSYFCTALPVESDETYIVGYDPHAEMHTAHHMLLFGCSTPASNEPHWNCGDMGVGVCGKGSGEKIMYAWGKNAPTLELPEGVAFKVGQASSVKYLVLQVHYGHVDKFVKNPDLKDSSGITIRTTHERPKQLASILLLVSGGSIPPKQKVAHLDMACKYQNPAVMHPFAFRVHAHTLGTVITGYRVQNAENANDAKWDLIGKGDPQRPQAFYPVKDKHTEIKAGDVVAGRCTFNSMKKDKTTYIGATMKDEMCNFYMMFYYDPEEEGDSKYDPESSCRYLPDSYPLNYPKDSDKPLPGSGEKMEMKRAM</sequence>
<evidence type="ECO:0000256" key="15">
    <source>
        <dbReference type="PIRSR" id="PIRSR600720-3"/>
    </source>
</evidence>
<dbReference type="Proteomes" id="UP000001593">
    <property type="component" value="Unassembled WGS sequence"/>
</dbReference>
<dbReference type="InterPro" id="IPR008977">
    <property type="entry name" value="PHM/PNGase_F_dom_sf"/>
</dbReference>
<keyword evidence="11 15" id="KW-1015">Disulfide bond</keyword>
<dbReference type="InterPro" id="IPR036939">
    <property type="entry name" value="Cu2_ascorb_mOase_N_sf"/>
</dbReference>
<dbReference type="Pfam" id="PF01082">
    <property type="entry name" value="Cu2_monooxygen"/>
    <property type="match status" value="1"/>
</dbReference>
<comment type="subcellular location">
    <subcellularLocation>
        <location evidence="1">Secreted</location>
    </subcellularLocation>
</comment>
<reference evidence="19 20" key="1">
    <citation type="journal article" date="2007" name="Science">
        <title>Sea anemone genome reveals ancestral eumetazoan gene repertoire and genomic organization.</title>
        <authorList>
            <person name="Putnam N.H."/>
            <person name="Srivastava M."/>
            <person name="Hellsten U."/>
            <person name="Dirks B."/>
            <person name="Chapman J."/>
            <person name="Salamov A."/>
            <person name="Terry A."/>
            <person name="Shapiro H."/>
            <person name="Lindquist E."/>
            <person name="Kapitonov V.V."/>
            <person name="Jurka J."/>
            <person name="Genikhovich G."/>
            <person name="Grigoriev I.V."/>
            <person name="Lucas S.M."/>
            <person name="Steele R.E."/>
            <person name="Finnerty J.R."/>
            <person name="Technau U."/>
            <person name="Martindale M.Q."/>
            <person name="Rokhsar D.S."/>
        </authorList>
    </citation>
    <scope>NUCLEOTIDE SEQUENCE [LARGE SCALE GENOMIC DNA]</scope>
    <source>
        <strain evidence="20">CH2 X CH6</strain>
    </source>
</reference>
<dbReference type="OMA" id="PELYLCT"/>
<evidence type="ECO:0000256" key="10">
    <source>
        <dbReference type="ARBA" id="ARBA00023033"/>
    </source>
</evidence>
<keyword evidence="8" id="KW-0560">Oxidoreductase</keyword>
<evidence type="ECO:0000256" key="5">
    <source>
        <dbReference type="ARBA" id="ARBA00022723"/>
    </source>
</evidence>
<dbReference type="InterPro" id="IPR024548">
    <property type="entry name" value="Cu2_monoox_C"/>
</dbReference>
<feature type="binding site" evidence="14">
    <location>
        <position position="260"/>
    </location>
    <ligand>
        <name>Cu(2+)</name>
        <dbReference type="ChEBI" id="CHEBI:29036"/>
        <label>1</label>
        <note>catalytic</note>
    </ligand>
</feature>
<feature type="disulfide bond" evidence="15">
    <location>
        <begin position="46"/>
        <end position="66"/>
    </location>
</feature>
<dbReference type="InterPro" id="IPR000323">
    <property type="entry name" value="Cu2_ascorb_mOase_N"/>
</dbReference>
<dbReference type="GO" id="GO:0004504">
    <property type="term" value="F:peptidylglycine monooxygenase activity"/>
    <property type="evidence" value="ECO:0007669"/>
    <property type="project" value="UniProtKB-EC"/>
</dbReference>
<keyword evidence="6" id="KW-0732">Signal</keyword>
<evidence type="ECO:0000256" key="8">
    <source>
        <dbReference type="ARBA" id="ARBA00023002"/>
    </source>
</evidence>
<dbReference type="InterPro" id="IPR020611">
    <property type="entry name" value="Cu2_ascorb_mOase_CS-1"/>
</dbReference>
<comment type="cofactor">
    <cofactor evidence="14">
        <name>Cu(2+)</name>
        <dbReference type="ChEBI" id="CHEBI:29036"/>
    </cofactor>
    <text evidence="14">Binds 2 Cu(2+) ions per subunit.</text>
</comment>
<dbReference type="GO" id="GO:0005576">
    <property type="term" value="C:extracellular region"/>
    <property type="evidence" value="ECO:0000318"/>
    <property type="project" value="GO_Central"/>
</dbReference>
<dbReference type="EMBL" id="DS469733">
    <property type="protein sequence ID" value="EDO34395.1"/>
    <property type="molecule type" value="Genomic_DNA"/>
</dbReference>
<dbReference type="FunFam" id="2.60.120.310:FF:000005">
    <property type="entry name" value="Peptidylglycine alpha-hydroxylating monooxygenase"/>
    <property type="match status" value="1"/>
</dbReference>